<dbReference type="AlphaFoldDB" id="A0A0B5KUA3"/>
<keyword evidence="1" id="KW-1133">Transmembrane helix</keyword>
<organism evidence="2">
    <name type="scientific">Firmicutes bacterium enrichment culture clone fosmid MGS-M1</name>
    <dbReference type="NCBI Taxonomy" id="1549348"/>
    <lineage>
        <taxon>Bacteria</taxon>
        <taxon>Bacillati</taxon>
        <taxon>Bacillota</taxon>
        <taxon>environmental samples</taxon>
    </lineage>
</organism>
<reference evidence="2" key="1">
    <citation type="journal article" date="2015" name="Environ. Microbiol.">
        <title>Pressure adaptation is linked to thermal adaptation in salt-saturated marine habitats.</title>
        <authorList>
            <consortium name="The MAMBA Consortium"/>
            <person name="Alcaide M."/>
            <person name="Stogios P.J."/>
            <person name="Lafraya A."/>
            <person name="Tchigvintsev A."/>
            <person name="Flick R."/>
            <person name="Bargiela R."/>
            <person name="Chernikova T.N."/>
            <person name="Reva O.N."/>
            <person name="Hai T."/>
            <person name="Leggewie C.C."/>
            <person name="Katzke N."/>
            <person name="La Cono V."/>
            <person name="Matesanz R."/>
            <person name="Jebbar M."/>
            <person name="Jaeger K.E."/>
            <person name="Yakimov M.M."/>
            <person name="Yakunin A.F."/>
            <person name="Golyshin P.N."/>
            <person name="Golyshina O.V."/>
            <person name="Savchenko A."/>
            <person name="Ferrer M."/>
        </authorList>
    </citation>
    <scope>NUCLEOTIDE SEQUENCE</scope>
</reference>
<dbReference type="EMBL" id="KF831414">
    <property type="protein sequence ID" value="AJG37928.1"/>
    <property type="molecule type" value="Genomic_DNA"/>
</dbReference>
<name>A0A0B5KUA3_9FIRM</name>
<evidence type="ECO:0000256" key="1">
    <source>
        <dbReference type="SAM" id="Phobius"/>
    </source>
</evidence>
<accession>A0A0B5KUA3</accession>
<keyword evidence="1" id="KW-0472">Membrane</keyword>
<evidence type="ECO:0000313" key="2">
    <source>
        <dbReference type="EMBL" id="AJG37928.1"/>
    </source>
</evidence>
<sequence>MITTVYISTVEILTWHFTFGFSIFTVVWLFLLFIISKWRNIYLDSPIDLLDVYQDKISIQKGNLTIEGNRIQKIHIKKYQFYTGLRIYENNGYLKILTTDNQLIVVRDIIDIMDLKKVIYKMKINNIEEEVK</sequence>
<feature type="transmembrane region" description="Helical" evidence="1">
    <location>
        <begin position="12"/>
        <end position="35"/>
    </location>
</feature>
<keyword evidence="1" id="KW-0812">Transmembrane</keyword>
<proteinExistence type="predicted"/>
<protein>
    <submittedName>
        <fullName evidence="2">Uncharacterized protein</fullName>
    </submittedName>
</protein>